<keyword evidence="3" id="KW-1185">Reference proteome</keyword>
<dbReference type="InterPro" id="IPR025475">
    <property type="entry name" value="DUF4326"/>
</dbReference>
<protein>
    <submittedName>
        <fullName evidence="2">DUF4326 domain-containing protein</fullName>
    </submittedName>
</protein>
<sequence>MTTTVINLKGRIHEYGPRLEHAPSGLVYVGRALYRGGWHLAGHKLFNPYTVGARHTREQALALYREHLLDRPDLLALMPELRGKTLACWCAPEQCHAHVIAEFADDPEAVGRSEGQLFGPLGFTA</sequence>
<proteinExistence type="predicted"/>
<dbReference type="Proteomes" id="UP000238413">
    <property type="component" value="Chromosome"/>
</dbReference>
<dbReference type="Pfam" id="PF14216">
    <property type="entry name" value="DUF4326"/>
    <property type="match status" value="1"/>
</dbReference>
<dbReference type="RefSeq" id="WP_099506353.1">
    <property type="nucleotide sequence ID" value="NZ_CP026652.1"/>
</dbReference>
<gene>
    <name evidence="2" type="ORF">C4B68_20615</name>
</gene>
<reference evidence="2 3" key="1">
    <citation type="submission" date="2018-02" db="EMBL/GenBank/DDBJ databases">
        <title>Complete genome sequence of Streptomyces dengpaensis, the producer of angucyclines.</title>
        <authorList>
            <person name="Yumei L."/>
        </authorList>
    </citation>
    <scope>NUCLEOTIDE SEQUENCE [LARGE SCALE GENOMIC DNA]</scope>
    <source>
        <strain evidence="2 3">XZHG99</strain>
    </source>
</reference>
<evidence type="ECO:0000313" key="3">
    <source>
        <dbReference type="Proteomes" id="UP000238413"/>
    </source>
</evidence>
<evidence type="ECO:0000259" key="1">
    <source>
        <dbReference type="Pfam" id="PF14216"/>
    </source>
</evidence>
<name>A0ABM6T3A6_9ACTN</name>
<feature type="domain" description="DUF4326" evidence="1">
    <location>
        <begin position="23"/>
        <end position="102"/>
    </location>
</feature>
<dbReference type="EMBL" id="CP026652">
    <property type="protein sequence ID" value="AVH61318.1"/>
    <property type="molecule type" value="Genomic_DNA"/>
</dbReference>
<organism evidence="2 3">
    <name type="scientific">Streptomyces dengpaensis</name>
    <dbReference type="NCBI Taxonomy" id="2049881"/>
    <lineage>
        <taxon>Bacteria</taxon>
        <taxon>Bacillati</taxon>
        <taxon>Actinomycetota</taxon>
        <taxon>Actinomycetes</taxon>
        <taxon>Kitasatosporales</taxon>
        <taxon>Streptomycetaceae</taxon>
        <taxon>Streptomyces</taxon>
    </lineage>
</organism>
<accession>A0ABM6T3A6</accession>
<evidence type="ECO:0000313" key="2">
    <source>
        <dbReference type="EMBL" id="AVH61318.1"/>
    </source>
</evidence>